<evidence type="ECO:0000259" key="14">
    <source>
        <dbReference type="Pfam" id="PF03493"/>
    </source>
</evidence>
<dbReference type="InterPro" id="IPR003929">
    <property type="entry name" value="K_chnl_BK_asu"/>
</dbReference>
<evidence type="ECO:0000259" key="15">
    <source>
        <dbReference type="Pfam" id="PF21014"/>
    </source>
</evidence>
<feature type="domain" description="RCK N-terminal" evidence="16">
    <location>
        <begin position="544"/>
        <end position="664"/>
    </location>
</feature>
<feature type="transmembrane region" description="Helical" evidence="13">
    <location>
        <begin position="86"/>
        <end position="103"/>
    </location>
</feature>
<proteinExistence type="predicted"/>
<dbReference type="PANTHER" id="PTHR10027">
    <property type="entry name" value="CALCIUM-ACTIVATED POTASSIUM CHANNEL ALPHA CHAIN"/>
    <property type="match status" value="1"/>
</dbReference>
<dbReference type="InterPro" id="IPR048735">
    <property type="entry name" value="Slowpoke-like_C"/>
</dbReference>
<dbReference type="AlphaFoldDB" id="A0A9W8E370"/>
<keyword evidence="3" id="KW-0633">Potassium transport</keyword>
<dbReference type="Proteomes" id="UP001150925">
    <property type="component" value="Unassembled WGS sequence"/>
</dbReference>
<evidence type="ECO:0000256" key="7">
    <source>
        <dbReference type="ARBA" id="ARBA00022958"/>
    </source>
</evidence>
<reference evidence="17" key="1">
    <citation type="submission" date="2022-07" db="EMBL/GenBank/DDBJ databases">
        <title>Phylogenomic reconstructions and comparative analyses of Kickxellomycotina fungi.</title>
        <authorList>
            <person name="Reynolds N.K."/>
            <person name="Stajich J.E."/>
            <person name="Barry K."/>
            <person name="Grigoriev I.V."/>
            <person name="Crous P."/>
            <person name="Smith M.E."/>
        </authorList>
    </citation>
    <scope>NUCLEOTIDE SEQUENCE</scope>
    <source>
        <strain evidence="17">RSA 1196</strain>
    </source>
</reference>
<name>A0A9W8E370_9FUNG</name>
<sequence length="937" mass="103978">MDATTPNQNKPGKFFATLRQVILPVMAIICTIMCISAYVHIFLHYFSDTLMDEKEFDFFGALFFTITCVTIGPNENVIPDNSATRIWTVVTIFTTALLLPKAVSDFMDIWEEKSPFLTRGDAGPLQDHIIITGHLDPISVGVILREIFNMEHGYRVANTSVTLLSEDMDTEGFQVLLDDVLYRKRVVAVKGSANVFQDLHRVHASSAKAIFVLSDKFDDVSLVQRDAEIILMTTNIYNYIQMRNPDQLPFIYTQVSLVRSNRHFANFVHTKLITQCTNVLRMGLLAHSCTVQGLSTFLYLLTLSITDEAVDKVLSSIEDKMDDSMFDWFSLYLQGATQEVYRIRFHKKYHGRPFKEVASDVYERSGAVLLALGVTPDRIEGRKGLNIHQQHRYICLAPMDIKIHKDDVGFIIASDLRTVQIIEQNLSLDPDIVDRGSAIGPGWPVVDGPMFPSSDYGNRGNPDENSNEQSPLLGESVGGTPVSQKMTNSSQSSRTPISPGLEAQEGLPISELDGLDPTLAVSDYVDRFFDDPNAHDPNPALGFSDHIIITDIGTEFPQDIECLVHCLGIVHKNSGLERPDIVVLSTGQPTSFQAKFLELHRVEIVQGSPLSPWDLQSVNIGKAKLAVVLRRTIDNFEDQAPEMVDALSHLAKRNIRLLGSPQIRTLVEVDYGPSSQLRPNEYLPNIDDDDILNITSEAFISGSTIPSAIMDLMLCNNMFNPQHLYLFKALIYSYAPSPIWLYTTTLPPPSTPVSRQAFSPPPFPSRLVNSALTASYPQGSPNCTTTPSPSEPFLRNVSDGGSDILSGSSMSAGPSVPDHDTVVMHQDSIGCLPGHIQLIPIPFLADNYGKLYNHLLSSHGAILMGLYRQVDVQRENYRCVLINPPKSTSLWPTDQLYLISNVSYVKRLQGGLIEGPTSQCYLCHLSGKRGKQPTNCS</sequence>
<comment type="caution">
    <text evidence="17">The sequence shown here is derived from an EMBL/GenBank/DDBJ whole genome shotgun (WGS) entry which is preliminary data.</text>
</comment>
<organism evidence="17 18">
    <name type="scientific">Dispira parvispora</name>
    <dbReference type="NCBI Taxonomy" id="1520584"/>
    <lineage>
        <taxon>Eukaryota</taxon>
        <taxon>Fungi</taxon>
        <taxon>Fungi incertae sedis</taxon>
        <taxon>Zoopagomycota</taxon>
        <taxon>Kickxellomycotina</taxon>
        <taxon>Dimargaritomycetes</taxon>
        <taxon>Dimargaritales</taxon>
        <taxon>Dimargaritaceae</taxon>
        <taxon>Dispira</taxon>
    </lineage>
</organism>
<evidence type="ECO:0000313" key="17">
    <source>
        <dbReference type="EMBL" id="KAJ1967210.1"/>
    </source>
</evidence>
<feature type="region of interest" description="Disordered" evidence="12">
    <location>
        <begin position="449"/>
        <end position="502"/>
    </location>
</feature>
<accession>A0A9W8E370</accession>
<evidence type="ECO:0000256" key="9">
    <source>
        <dbReference type="ARBA" id="ARBA00023065"/>
    </source>
</evidence>
<keyword evidence="8 13" id="KW-1133">Transmembrane helix</keyword>
<evidence type="ECO:0000256" key="3">
    <source>
        <dbReference type="ARBA" id="ARBA00022538"/>
    </source>
</evidence>
<evidence type="ECO:0000256" key="5">
    <source>
        <dbReference type="ARBA" id="ARBA00022826"/>
    </source>
</evidence>
<dbReference type="Pfam" id="PF22614">
    <property type="entry name" value="Slo-like_RCK"/>
    <property type="match status" value="2"/>
</dbReference>
<keyword evidence="7" id="KW-0630">Potassium</keyword>
<evidence type="ECO:0000256" key="13">
    <source>
        <dbReference type="SAM" id="Phobius"/>
    </source>
</evidence>
<keyword evidence="2" id="KW-0813">Transport</keyword>
<evidence type="ECO:0000256" key="10">
    <source>
        <dbReference type="ARBA" id="ARBA00023136"/>
    </source>
</evidence>
<feature type="domain" description="RCK N-terminal" evidence="16">
    <location>
        <begin position="125"/>
        <end position="244"/>
    </location>
</feature>
<evidence type="ECO:0000256" key="4">
    <source>
        <dbReference type="ARBA" id="ARBA00022692"/>
    </source>
</evidence>
<feature type="transmembrane region" description="Helical" evidence="13">
    <location>
        <begin position="21"/>
        <end position="46"/>
    </location>
</feature>
<dbReference type="GO" id="GO:0005267">
    <property type="term" value="F:potassium channel activity"/>
    <property type="evidence" value="ECO:0007669"/>
    <property type="project" value="UniProtKB-KW"/>
</dbReference>
<dbReference type="Pfam" id="PF03493">
    <property type="entry name" value="BK_channel_a"/>
    <property type="match status" value="1"/>
</dbReference>
<keyword evidence="10 13" id="KW-0472">Membrane</keyword>
<dbReference type="PANTHER" id="PTHR10027:SF10">
    <property type="entry name" value="SLOWPOKE 2, ISOFORM D"/>
    <property type="match status" value="1"/>
</dbReference>
<evidence type="ECO:0000313" key="18">
    <source>
        <dbReference type="Proteomes" id="UP001150925"/>
    </source>
</evidence>
<dbReference type="InterPro" id="IPR003148">
    <property type="entry name" value="RCK_N"/>
</dbReference>
<evidence type="ECO:0000256" key="8">
    <source>
        <dbReference type="ARBA" id="ARBA00022989"/>
    </source>
</evidence>
<evidence type="ECO:0000256" key="1">
    <source>
        <dbReference type="ARBA" id="ARBA00004141"/>
    </source>
</evidence>
<evidence type="ECO:0000256" key="2">
    <source>
        <dbReference type="ARBA" id="ARBA00022448"/>
    </source>
</evidence>
<dbReference type="InterPro" id="IPR047871">
    <property type="entry name" value="K_chnl_Slo-like"/>
</dbReference>
<keyword evidence="11" id="KW-0407">Ion channel</keyword>
<feature type="transmembrane region" description="Helical" evidence="13">
    <location>
        <begin position="58"/>
        <end position="74"/>
    </location>
</feature>
<keyword evidence="5" id="KW-0631">Potassium channel</keyword>
<feature type="compositionally biased region" description="Polar residues" evidence="12">
    <location>
        <begin position="481"/>
        <end position="496"/>
    </location>
</feature>
<feature type="domain" description="Calcium-activated potassium channel BK alpha subunit" evidence="14">
    <location>
        <begin position="276"/>
        <end position="372"/>
    </location>
</feature>
<protein>
    <submittedName>
        <fullName evidence="17">Uncharacterized protein</fullName>
    </submittedName>
</protein>
<dbReference type="OrthoDB" id="297496at2759"/>
<dbReference type="Gene3D" id="3.40.50.720">
    <property type="entry name" value="NAD(P)-binding Rossmann-like Domain"/>
    <property type="match status" value="1"/>
</dbReference>
<feature type="domain" description="Ca2+-activated K+ channel Slowpoke-like C-terminal" evidence="15">
    <location>
        <begin position="846"/>
        <end position="899"/>
    </location>
</feature>
<evidence type="ECO:0000256" key="11">
    <source>
        <dbReference type="ARBA" id="ARBA00023303"/>
    </source>
</evidence>
<dbReference type="EMBL" id="JANBPY010000375">
    <property type="protein sequence ID" value="KAJ1967210.1"/>
    <property type="molecule type" value="Genomic_DNA"/>
</dbReference>
<evidence type="ECO:0000256" key="6">
    <source>
        <dbReference type="ARBA" id="ARBA00022882"/>
    </source>
</evidence>
<dbReference type="Pfam" id="PF21014">
    <property type="entry name" value="Slowpoke_C"/>
    <property type="match status" value="1"/>
</dbReference>
<dbReference type="GO" id="GO:0034702">
    <property type="term" value="C:monoatomic ion channel complex"/>
    <property type="evidence" value="ECO:0007669"/>
    <property type="project" value="UniProtKB-KW"/>
</dbReference>
<keyword evidence="18" id="KW-1185">Reference proteome</keyword>
<comment type="subcellular location">
    <subcellularLocation>
        <location evidence="1">Membrane</location>
        <topology evidence="1">Multi-pass membrane protein</topology>
    </subcellularLocation>
</comment>
<keyword evidence="4 13" id="KW-0812">Transmembrane</keyword>
<gene>
    <name evidence="17" type="ORF">IWQ62_001997</name>
</gene>
<keyword evidence="6" id="KW-0851">Voltage-gated channel</keyword>
<evidence type="ECO:0000256" key="12">
    <source>
        <dbReference type="SAM" id="MobiDB-lite"/>
    </source>
</evidence>
<keyword evidence="9" id="KW-0406">Ion transport</keyword>
<evidence type="ECO:0000259" key="16">
    <source>
        <dbReference type="Pfam" id="PF22614"/>
    </source>
</evidence>